<protein>
    <recommendedName>
        <fullName evidence="6">MADS-box domain-containing protein</fullName>
    </recommendedName>
</protein>
<dbReference type="Pfam" id="PF00319">
    <property type="entry name" value="SRF-TF"/>
    <property type="match status" value="1"/>
</dbReference>
<dbReference type="InterPro" id="IPR002100">
    <property type="entry name" value="TF_MADSbox"/>
</dbReference>
<evidence type="ECO:0000256" key="1">
    <source>
        <dbReference type="ARBA" id="ARBA00004123"/>
    </source>
</evidence>
<dbReference type="CDD" id="cd00266">
    <property type="entry name" value="MADS_SRF_like"/>
    <property type="match status" value="1"/>
</dbReference>
<evidence type="ECO:0000313" key="8">
    <source>
        <dbReference type="Proteomes" id="UP001231189"/>
    </source>
</evidence>
<evidence type="ECO:0000259" key="6">
    <source>
        <dbReference type="PROSITE" id="PS50066"/>
    </source>
</evidence>
<evidence type="ECO:0000256" key="5">
    <source>
        <dbReference type="ARBA" id="ARBA00023242"/>
    </source>
</evidence>
<sequence>MAPTKVGLEYIANNSTRKTACKKRTMGVMKKAGELSTLCGVEVCCMVLPEGEPSSEMQTWPSLPEAMAMVDRLEAMPEVDRRRKEMDGADYVRERIGKAKEQLCRAERENRQRETTLRIHDAMVGLRPNLDGLTVEQLTSIGWTTENLIKKMKDSIAFRGGQQQAGVTADPLSMVADVEARRVQRGWVMEVVKAGWDNDAAACSGGSGSYSSVSAGGDVMQLGKTTVDGGLAWAVPGTYFPGV</sequence>
<name>A0AAD8QZH6_LOLMU</name>
<dbReference type="Gene3D" id="3.40.1810.10">
    <property type="entry name" value="Transcription factor, MADS-box"/>
    <property type="match status" value="1"/>
</dbReference>
<keyword evidence="4" id="KW-0804">Transcription</keyword>
<dbReference type="Proteomes" id="UP001231189">
    <property type="component" value="Unassembled WGS sequence"/>
</dbReference>
<dbReference type="SUPFAM" id="SSF55455">
    <property type="entry name" value="SRF-like"/>
    <property type="match status" value="1"/>
</dbReference>
<reference evidence="7" key="1">
    <citation type="submission" date="2023-07" db="EMBL/GenBank/DDBJ databases">
        <title>A chromosome-level genome assembly of Lolium multiflorum.</title>
        <authorList>
            <person name="Chen Y."/>
            <person name="Copetti D."/>
            <person name="Kolliker R."/>
            <person name="Studer B."/>
        </authorList>
    </citation>
    <scope>NUCLEOTIDE SEQUENCE</scope>
    <source>
        <strain evidence="7">02402/16</strain>
        <tissue evidence="7">Leaf</tissue>
    </source>
</reference>
<proteinExistence type="predicted"/>
<organism evidence="7 8">
    <name type="scientific">Lolium multiflorum</name>
    <name type="common">Italian ryegrass</name>
    <name type="synonym">Lolium perenne subsp. multiflorum</name>
    <dbReference type="NCBI Taxonomy" id="4521"/>
    <lineage>
        <taxon>Eukaryota</taxon>
        <taxon>Viridiplantae</taxon>
        <taxon>Streptophyta</taxon>
        <taxon>Embryophyta</taxon>
        <taxon>Tracheophyta</taxon>
        <taxon>Spermatophyta</taxon>
        <taxon>Magnoliopsida</taxon>
        <taxon>Liliopsida</taxon>
        <taxon>Poales</taxon>
        <taxon>Poaceae</taxon>
        <taxon>BOP clade</taxon>
        <taxon>Pooideae</taxon>
        <taxon>Poodae</taxon>
        <taxon>Poeae</taxon>
        <taxon>Poeae Chloroplast Group 2 (Poeae type)</taxon>
        <taxon>Loliodinae</taxon>
        <taxon>Loliinae</taxon>
        <taxon>Lolium</taxon>
    </lineage>
</organism>
<dbReference type="SMART" id="SM00432">
    <property type="entry name" value="MADS"/>
    <property type="match status" value="1"/>
</dbReference>
<feature type="domain" description="MADS-box" evidence="6">
    <location>
        <begin position="1"/>
        <end position="48"/>
    </location>
</feature>
<dbReference type="GO" id="GO:0046983">
    <property type="term" value="F:protein dimerization activity"/>
    <property type="evidence" value="ECO:0007669"/>
    <property type="project" value="InterPro"/>
</dbReference>
<evidence type="ECO:0000256" key="4">
    <source>
        <dbReference type="ARBA" id="ARBA00023163"/>
    </source>
</evidence>
<keyword evidence="3" id="KW-0238">DNA-binding</keyword>
<dbReference type="PRINTS" id="PR00404">
    <property type="entry name" value="MADSDOMAIN"/>
</dbReference>
<dbReference type="GO" id="GO:0045944">
    <property type="term" value="P:positive regulation of transcription by RNA polymerase II"/>
    <property type="evidence" value="ECO:0007669"/>
    <property type="project" value="InterPro"/>
</dbReference>
<keyword evidence="5" id="KW-0539">Nucleus</keyword>
<dbReference type="GO" id="GO:0005634">
    <property type="term" value="C:nucleus"/>
    <property type="evidence" value="ECO:0007669"/>
    <property type="project" value="UniProtKB-SubCell"/>
</dbReference>
<dbReference type="PROSITE" id="PS50066">
    <property type="entry name" value="MADS_BOX_2"/>
    <property type="match status" value="1"/>
</dbReference>
<dbReference type="GO" id="GO:0000981">
    <property type="term" value="F:DNA-binding transcription factor activity, RNA polymerase II-specific"/>
    <property type="evidence" value="ECO:0007669"/>
    <property type="project" value="InterPro"/>
</dbReference>
<evidence type="ECO:0000256" key="2">
    <source>
        <dbReference type="ARBA" id="ARBA00023015"/>
    </source>
</evidence>
<dbReference type="InterPro" id="IPR050142">
    <property type="entry name" value="MADS-box/MEF2_TF"/>
</dbReference>
<comment type="caution">
    <text evidence="7">The sequence shown here is derived from an EMBL/GenBank/DDBJ whole genome shotgun (WGS) entry which is preliminary data.</text>
</comment>
<evidence type="ECO:0000256" key="3">
    <source>
        <dbReference type="ARBA" id="ARBA00023125"/>
    </source>
</evidence>
<dbReference type="EMBL" id="JAUUTY010000007">
    <property type="protein sequence ID" value="KAK1611985.1"/>
    <property type="molecule type" value="Genomic_DNA"/>
</dbReference>
<comment type="subcellular location">
    <subcellularLocation>
        <location evidence="1">Nucleus</location>
    </subcellularLocation>
</comment>
<dbReference type="InterPro" id="IPR036879">
    <property type="entry name" value="TF_MADSbox_sf"/>
</dbReference>
<dbReference type="GO" id="GO:0000987">
    <property type="term" value="F:cis-regulatory region sequence-specific DNA binding"/>
    <property type="evidence" value="ECO:0007669"/>
    <property type="project" value="InterPro"/>
</dbReference>
<gene>
    <name evidence="7" type="ORF">QYE76_035658</name>
</gene>
<evidence type="ECO:0000313" key="7">
    <source>
        <dbReference type="EMBL" id="KAK1611985.1"/>
    </source>
</evidence>
<keyword evidence="2" id="KW-0805">Transcription regulation</keyword>
<dbReference type="AlphaFoldDB" id="A0AAD8QZH6"/>
<accession>A0AAD8QZH6</accession>
<keyword evidence="8" id="KW-1185">Reference proteome</keyword>
<dbReference type="PANTHER" id="PTHR48019">
    <property type="entry name" value="SERUM RESPONSE FACTOR HOMOLOG"/>
    <property type="match status" value="1"/>
</dbReference>
<dbReference type="InterPro" id="IPR033897">
    <property type="entry name" value="SRF-like_MADS-box"/>
</dbReference>